<dbReference type="PANTHER" id="PTHR10622:SF12">
    <property type="entry name" value="HET DOMAIN-CONTAINING PROTEIN"/>
    <property type="match status" value="1"/>
</dbReference>
<feature type="region of interest" description="Disordered" evidence="1">
    <location>
        <begin position="473"/>
        <end position="495"/>
    </location>
</feature>
<evidence type="ECO:0000313" key="3">
    <source>
        <dbReference type="Proteomes" id="UP001273166"/>
    </source>
</evidence>
<accession>A0AAJ0GU04</accession>
<reference evidence="2" key="2">
    <citation type="submission" date="2023-06" db="EMBL/GenBank/DDBJ databases">
        <authorList>
            <consortium name="Lawrence Berkeley National Laboratory"/>
            <person name="Mondo S.J."/>
            <person name="Hensen N."/>
            <person name="Bonometti L."/>
            <person name="Westerberg I."/>
            <person name="Brannstrom I.O."/>
            <person name="Guillou S."/>
            <person name="Cros-Aarteil S."/>
            <person name="Calhoun S."/>
            <person name="Haridas S."/>
            <person name="Kuo A."/>
            <person name="Pangilinan J."/>
            <person name="Riley R."/>
            <person name="Labutti K."/>
            <person name="Andreopoulos B."/>
            <person name="Lipzen A."/>
            <person name="Chen C."/>
            <person name="Yanf M."/>
            <person name="Daum C."/>
            <person name="Ng V."/>
            <person name="Clum A."/>
            <person name="Steindorff A."/>
            <person name="Ohm R."/>
            <person name="Martin F."/>
            <person name="Silar P."/>
            <person name="Natvig D."/>
            <person name="Lalanne C."/>
            <person name="Gautier V."/>
            <person name="Ament-Velasquez S.L."/>
            <person name="Kruys A."/>
            <person name="Hutchinson M.I."/>
            <person name="Powell A.J."/>
            <person name="Barry K."/>
            <person name="Miller A.N."/>
            <person name="Grigoriev I.V."/>
            <person name="Debuchy R."/>
            <person name="Gladieux P."/>
            <person name="Thoren M.H."/>
            <person name="Johannesson H."/>
        </authorList>
    </citation>
    <scope>NUCLEOTIDE SEQUENCE</scope>
    <source>
        <strain evidence="2">CBS 333.67</strain>
    </source>
</reference>
<organism evidence="2 3">
    <name type="scientific">Chaetomium strumarium</name>
    <dbReference type="NCBI Taxonomy" id="1170767"/>
    <lineage>
        <taxon>Eukaryota</taxon>
        <taxon>Fungi</taxon>
        <taxon>Dikarya</taxon>
        <taxon>Ascomycota</taxon>
        <taxon>Pezizomycotina</taxon>
        <taxon>Sordariomycetes</taxon>
        <taxon>Sordariomycetidae</taxon>
        <taxon>Sordariales</taxon>
        <taxon>Chaetomiaceae</taxon>
        <taxon>Chaetomium</taxon>
    </lineage>
</organism>
<dbReference type="SUPFAM" id="SSF50630">
    <property type="entry name" value="Acid proteases"/>
    <property type="match status" value="1"/>
</dbReference>
<feature type="compositionally biased region" description="Polar residues" evidence="1">
    <location>
        <begin position="436"/>
        <end position="450"/>
    </location>
</feature>
<dbReference type="AlphaFoldDB" id="A0AAJ0GU04"/>
<proteinExistence type="predicted"/>
<dbReference type="RefSeq" id="XP_062721893.1">
    <property type="nucleotide sequence ID" value="XM_062870987.1"/>
</dbReference>
<protein>
    <submittedName>
        <fullName evidence="2">Uncharacterized protein</fullName>
    </submittedName>
</protein>
<feature type="compositionally biased region" description="Basic and acidic residues" evidence="1">
    <location>
        <begin position="109"/>
        <end position="118"/>
    </location>
</feature>
<dbReference type="InterPro" id="IPR021109">
    <property type="entry name" value="Peptidase_aspartic_dom_sf"/>
</dbReference>
<keyword evidence="3" id="KW-1185">Reference proteome</keyword>
<feature type="region of interest" description="Disordered" evidence="1">
    <location>
        <begin position="101"/>
        <end position="131"/>
    </location>
</feature>
<sequence length="495" mass="54573">MRLLHPTALELRQFHSSSDCPPYAILSHTWGPEEVTFQEITSPERAQKLSTMAPSRPIAASDYSEVLWSAYEEDIVVLSTWGRWEDSQALELCSRPPEESLNYPTTIAPKRDQMRDGTSEPEPCERGCGSPPTAKSWEARWFEAPGSLNGIPVRALPDSGSSINAISEEFARRHGFDIIPGGVPIDLLGKRKAEIIGRVTADFQFRGERQVFRREFYVLRESLCKVVLGGAFLRETGTTGLSSGRIVERVRPLLRSGNRFCLLHESPQDHHIRCSVNGSAASAFPDTGSDLMLVSGNFARRNGFKIHSEDRYRRELVPIDGSSIWTDGMVLNARLELDIPPSSRPSMEYDAYLDLVAGMSYADRATGGLDRTTFICDLHLVEDLPCDIILSGEFVFQHHVLDRFKSPFSASPLPPTPSTPLASSGTTAIRRQRHQFNSSAAERTMGNTMESGRGPEEPSLLVDITIAGVPETIGASQGGQQTGYMGQREPTAAAH</sequence>
<dbReference type="EMBL" id="JAUDZG010000004">
    <property type="protein sequence ID" value="KAK3306113.1"/>
    <property type="molecule type" value="Genomic_DNA"/>
</dbReference>
<dbReference type="CDD" id="cd00303">
    <property type="entry name" value="retropepsin_like"/>
    <property type="match status" value="2"/>
</dbReference>
<dbReference type="GeneID" id="87889816"/>
<reference evidence="2" key="1">
    <citation type="journal article" date="2023" name="Mol. Phylogenet. Evol.">
        <title>Genome-scale phylogeny and comparative genomics of the fungal order Sordariales.</title>
        <authorList>
            <person name="Hensen N."/>
            <person name="Bonometti L."/>
            <person name="Westerberg I."/>
            <person name="Brannstrom I.O."/>
            <person name="Guillou S."/>
            <person name="Cros-Aarteil S."/>
            <person name="Calhoun S."/>
            <person name="Haridas S."/>
            <person name="Kuo A."/>
            <person name="Mondo S."/>
            <person name="Pangilinan J."/>
            <person name="Riley R."/>
            <person name="LaButti K."/>
            <person name="Andreopoulos B."/>
            <person name="Lipzen A."/>
            <person name="Chen C."/>
            <person name="Yan M."/>
            <person name="Daum C."/>
            <person name="Ng V."/>
            <person name="Clum A."/>
            <person name="Steindorff A."/>
            <person name="Ohm R.A."/>
            <person name="Martin F."/>
            <person name="Silar P."/>
            <person name="Natvig D.O."/>
            <person name="Lalanne C."/>
            <person name="Gautier V."/>
            <person name="Ament-Velasquez S.L."/>
            <person name="Kruys A."/>
            <person name="Hutchinson M.I."/>
            <person name="Powell A.J."/>
            <person name="Barry K."/>
            <person name="Miller A.N."/>
            <person name="Grigoriev I.V."/>
            <person name="Debuchy R."/>
            <person name="Gladieux P."/>
            <person name="Hiltunen Thoren M."/>
            <person name="Johannesson H."/>
        </authorList>
    </citation>
    <scope>NUCLEOTIDE SEQUENCE</scope>
    <source>
        <strain evidence="2">CBS 333.67</strain>
    </source>
</reference>
<evidence type="ECO:0000256" key="1">
    <source>
        <dbReference type="SAM" id="MobiDB-lite"/>
    </source>
</evidence>
<evidence type="ECO:0000313" key="2">
    <source>
        <dbReference type="EMBL" id="KAK3306113.1"/>
    </source>
</evidence>
<dbReference type="Proteomes" id="UP001273166">
    <property type="component" value="Unassembled WGS sequence"/>
</dbReference>
<feature type="region of interest" description="Disordered" evidence="1">
    <location>
        <begin position="436"/>
        <end position="455"/>
    </location>
</feature>
<gene>
    <name evidence="2" type="ORF">B0T15DRAFT_575316</name>
</gene>
<comment type="caution">
    <text evidence="2">The sequence shown here is derived from an EMBL/GenBank/DDBJ whole genome shotgun (WGS) entry which is preliminary data.</text>
</comment>
<name>A0AAJ0GU04_9PEZI</name>
<dbReference type="Pfam" id="PF13650">
    <property type="entry name" value="Asp_protease_2"/>
    <property type="match status" value="1"/>
</dbReference>
<dbReference type="PANTHER" id="PTHR10622">
    <property type="entry name" value="HET DOMAIN-CONTAINING PROTEIN"/>
    <property type="match status" value="1"/>
</dbReference>
<dbReference type="Gene3D" id="2.40.70.10">
    <property type="entry name" value="Acid Proteases"/>
    <property type="match status" value="2"/>
</dbReference>